<evidence type="ECO:0000259" key="8">
    <source>
        <dbReference type="Pfam" id="PF01435"/>
    </source>
</evidence>
<feature type="domain" description="Peptidase M48" evidence="8">
    <location>
        <begin position="205"/>
        <end position="364"/>
    </location>
</feature>
<accession>A0A3Q9FNG9</accession>
<evidence type="ECO:0000256" key="2">
    <source>
        <dbReference type="ARBA" id="ARBA00022723"/>
    </source>
</evidence>
<evidence type="ECO:0000256" key="1">
    <source>
        <dbReference type="ARBA" id="ARBA00022670"/>
    </source>
</evidence>
<feature type="transmembrane region" description="Helical" evidence="7">
    <location>
        <begin position="125"/>
        <end position="146"/>
    </location>
</feature>
<evidence type="ECO:0000256" key="4">
    <source>
        <dbReference type="ARBA" id="ARBA00022833"/>
    </source>
</evidence>
<evidence type="ECO:0000256" key="6">
    <source>
        <dbReference type="RuleBase" id="RU003983"/>
    </source>
</evidence>
<dbReference type="InterPro" id="IPR001915">
    <property type="entry name" value="Peptidase_M48"/>
</dbReference>
<keyword evidence="7" id="KW-0472">Membrane</keyword>
<keyword evidence="1 6" id="KW-0645">Protease</keyword>
<evidence type="ECO:0000313" key="10">
    <source>
        <dbReference type="Proteomes" id="UP000267268"/>
    </source>
</evidence>
<dbReference type="Pfam" id="PF01435">
    <property type="entry name" value="Peptidase_M48"/>
    <property type="match status" value="1"/>
</dbReference>
<keyword evidence="7" id="KW-0812">Transmembrane</keyword>
<gene>
    <name evidence="9" type="ORF">EI427_16885</name>
</gene>
<dbReference type="Proteomes" id="UP000267268">
    <property type="component" value="Chromosome 1"/>
</dbReference>
<protein>
    <submittedName>
        <fullName evidence="9">M48 family metallopeptidase</fullName>
    </submittedName>
</protein>
<comment type="similarity">
    <text evidence="6">Belongs to the peptidase M48 family.</text>
</comment>
<dbReference type="OrthoDB" id="9810445at2"/>
<dbReference type="Gene3D" id="3.30.2010.10">
    <property type="entry name" value="Metalloproteases ('zincins'), catalytic domain"/>
    <property type="match status" value="1"/>
</dbReference>
<dbReference type="InterPro" id="IPR051156">
    <property type="entry name" value="Mito/Outer_Membr_Metalloprot"/>
</dbReference>
<keyword evidence="10" id="KW-1185">Reference proteome</keyword>
<comment type="cofactor">
    <cofactor evidence="6">
        <name>Zn(2+)</name>
        <dbReference type="ChEBI" id="CHEBI:29105"/>
    </cofactor>
    <text evidence="6">Binds 1 zinc ion per subunit.</text>
</comment>
<keyword evidence="3 6" id="KW-0378">Hydrolase</keyword>
<organism evidence="9 10">
    <name type="scientific">Flammeovirga pectinis</name>
    <dbReference type="NCBI Taxonomy" id="2494373"/>
    <lineage>
        <taxon>Bacteria</taxon>
        <taxon>Pseudomonadati</taxon>
        <taxon>Bacteroidota</taxon>
        <taxon>Cytophagia</taxon>
        <taxon>Cytophagales</taxon>
        <taxon>Flammeovirgaceae</taxon>
        <taxon>Flammeovirga</taxon>
    </lineage>
</organism>
<dbReference type="GO" id="GO:0051603">
    <property type="term" value="P:proteolysis involved in protein catabolic process"/>
    <property type="evidence" value="ECO:0007669"/>
    <property type="project" value="TreeGrafter"/>
</dbReference>
<dbReference type="AlphaFoldDB" id="A0A3Q9FNG9"/>
<dbReference type="PANTHER" id="PTHR22726:SF1">
    <property type="entry name" value="METALLOENDOPEPTIDASE OMA1, MITOCHONDRIAL"/>
    <property type="match status" value="1"/>
</dbReference>
<sequence length="393" mass="44373">MNAIVKEVFNPTKMPLTTEKILTKKSYKAILIHPKLPGGRAQGELFIYNKIITIHVDELVYEIPFNKLKIEAGGASKNFVFFKEIDENEISIYTKDKEVLQDEEIESFNCFTDDIRKTRKGINELYRGVFLFTCLCLLGLSSFYFFKGNIVHSIAKSLPISWEQKIGEKLFATLDNQYDFIENDSLKQVLIQEVDPIVQQAKEEGFLLDFYLINDSEVNAFALPGGKVIINSGLLTKAGSWEEVAGVLSHEVAHVTLRHHVRGVISKLGLFTIVSFLFGDASAVVATIIDLGVHLESLSYTRSFEEEADARGVEYLTTSNINPKGMIIFFEKLEEQNKNTQFDSLLSFVSTHPNTKDRIETLKDKTAGNKNSYNSFGSNYSDYRAAILTELNQ</sequence>
<reference evidence="9 10" key="1">
    <citation type="submission" date="2018-12" db="EMBL/GenBank/DDBJ databases">
        <title>Flammeovirga pectinis sp. nov., isolated from the gut of the Korean scallop, Patinopecten yessoensis.</title>
        <authorList>
            <person name="Bae J.-W."/>
            <person name="Jeong Y.-S."/>
            <person name="Kang W."/>
        </authorList>
    </citation>
    <scope>NUCLEOTIDE SEQUENCE [LARGE SCALE GENOMIC DNA]</scope>
    <source>
        <strain evidence="9 10">L12M1</strain>
    </source>
</reference>
<dbReference type="GO" id="GO:0016020">
    <property type="term" value="C:membrane"/>
    <property type="evidence" value="ECO:0007669"/>
    <property type="project" value="TreeGrafter"/>
</dbReference>
<dbReference type="PANTHER" id="PTHR22726">
    <property type="entry name" value="METALLOENDOPEPTIDASE OMA1"/>
    <property type="match status" value="1"/>
</dbReference>
<dbReference type="CDD" id="cd07332">
    <property type="entry name" value="M48C_Oma1_like"/>
    <property type="match status" value="1"/>
</dbReference>
<evidence type="ECO:0000256" key="5">
    <source>
        <dbReference type="ARBA" id="ARBA00023049"/>
    </source>
</evidence>
<evidence type="ECO:0000313" key="9">
    <source>
        <dbReference type="EMBL" id="AZQ63841.1"/>
    </source>
</evidence>
<dbReference type="GO" id="GO:0046872">
    <property type="term" value="F:metal ion binding"/>
    <property type="evidence" value="ECO:0007669"/>
    <property type="project" value="UniProtKB-KW"/>
</dbReference>
<dbReference type="KEGG" id="fll:EI427_16885"/>
<keyword evidence="4 6" id="KW-0862">Zinc</keyword>
<dbReference type="RefSeq" id="WP_126616942.1">
    <property type="nucleotide sequence ID" value="NZ_CP034562.1"/>
</dbReference>
<proteinExistence type="inferred from homology"/>
<keyword evidence="2" id="KW-0479">Metal-binding</keyword>
<dbReference type="EMBL" id="CP034562">
    <property type="protein sequence ID" value="AZQ63841.1"/>
    <property type="molecule type" value="Genomic_DNA"/>
</dbReference>
<evidence type="ECO:0000256" key="7">
    <source>
        <dbReference type="SAM" id="Phobius"/>
    </source>
</evidence>
<keyword evidence="7" id="KW-1133">Transmembrane helix</keyword>
<evidence type="ECO:0000256" key="3">
    <source>
        <dbReference type="ARBA" id="ARBA00022801"/>
    </source>
</evidence>
<keyword evidence="5 6" id="KW-0482">Metalloprotease</keyword>
<name>A0A3Q9FNG9_9BACT</name>
<dbReference type="GO" id="GO:0004222">
    <property type="term" value="F:metalloendopeptidase activity"/>
    <property type="evidence" value="ECO:0007669"/>
    <property type="project" value="InterPro"/>
</dbReference>